<dbReference type="PROSITE" id="PS51755">
    <property type="entry name" value="OMPR_PHOB"/>
    <property type="match status" value="1"/>
</dbReference>
<dbReference type="InterPro" id="IPR011990">
    <property type="entry name" value="TPR-like_helical_dom_sf"/>
</dbReference>
<sequence>MTNTVRFNVLGPVRAWREGAELDLGSPQQRAVLAVLLFHGGALVTLDELVAAIWDDEPPRTAVGTTRTYVHRLRRVLERDPGKPTLLRSAGGGYAINSRTVDLHDFQQRLDAAAVAEHAGRAAQAAEELDQALAMWNGPALAGVPGRYAEAQRARLAEVRLTTMERRQEIAIALGHHRDAVPELTALVGEHPFRERARQLLMLALAGSGRRADALAVFRDAHRLLADEFGVEPGPELQRIHREILDGEAPGPTPGAGQRSTAVRRRADLAGRAA</sequence>
<dbReference type="RefSeq" id="WP_203943039.1">
    <property type="nucleotide sequence ID" value="NZ_BOOR01000007.1"/>
</dbReference>
<comment type="similarity">
    <text evidence="1">Belongs to the AfsR/DnrI/RedD regulatory family.</text>
</comment>
<dbReference type="InterPro" id="IPR005158">
    <property type="entry name" value="BTAD"/>
</dbReference>
<dbReference type="AlphaFoldDB" id="A0A8J3XU11"/>
<dbReference type="GO" id="GO:0006355">
    <property type="term" value="P:regulation of DNA-templated transcription"/>
    <property type="evidence" value="ECO:0007669"/>
    <property type="project" value="InterPro"/>
</dbReference>
<reference evidence="8" key="1">
    <citation type="submission" date="2021-01" db="EMBL/GenBank/DDBJ databases">
        <title>Whole genome shotgun sequence of Planotetraspora thailandica NBRC 104271.</title>
        <authorList>
            <person name="Komaki H."/>
            <person name="Tamura T."/>
        </authorList>
    </citation>
    <scope>NUCLEOTIDE SEQUENCE</scope>
    <source>
        <strain evidence="8">NBRC 104271</strain>
    </source>
</reference>
<keyword evidence="2" id="KW-0805">Transcription regulation</keyword>
<feature type="region of interest" description="Disordered" evidence="6">
    <location>
        <begin position="246"/>
        <end position="274"/>
    </location>
</feature>
<dbReference type="InterPro" id="IPR001867">
    <property type="entry name" value="OmpR/PhoB-type_DNA-bd"/>
</dbReference>
<evidence type="ECO:0000256" key="6">
    <source>
        <dbReference type="SAM" id="MobiDB-lite"/>
    </source>
</evidence>
<comment type="caution">
    <text evidence="8">The sequence shown here is derived from an EMBL/GenBank/DDBJ whole genome shotgun (WGS) entry which is preliminary data.</text>
</comment>
<dbReference type="Gene3D" id="1.25.40.10">
    <property type="entry name" value="Tetratricopeptide repeat domain"/>
    <property type="match status" value="1"/>
</dbReference>
<dbReference type="GO" id="GO:0000160">
    <property type="term" value="P:phosphorelay signal transduction system"/>
    <property type="evidence" value="ECO:0007669"/>
    <property type="project" value="InterPro"/>
</dbReference>
<feature type="compositionally biased region" description="Basic and acidic residues" evidence="6">
    <location>
        <begin position="265"/>
        <end position="274"/>
    </location>
</feature>
<evidence type="ECO:0000256" key="2">
    <source>
        <dbReference type="ARBA" id="ARBA00023015"/>
    </source>
</evidence>
<dbReference type="SMART" id="SM00862">
    <property type="entry name" value="Trans_reg_C"/>
    <property type="match status" value="1"/>
</dbReference>
<dbReference type="PANTHER" id="PTHR35807:SF1">
    <property type="entry name" value="TRANSCRIPTIONAL REGULATOR REDD"/>
    <property type="match status" value="1"/>
</dbReference>
<accession>A0A8J3XU11</accession>
<dbReference type="SUPFAM" id="SSF46894">
    <property type="entry name" value="C-terminal effector domain of the bipartite response regulators"/>
    <property type="match status" value="1"/>
</dbReference>
<dbReference type="Gene3D" id="1.10.10.10">
    <property type="entry name" value="Winged helix-like DNA-binding domain superfamily/Winged helix DNA-binding domain"/>
    <property type="match status" value="1"/>
</dbReference>
<gene>
    <name evidence="8" type="ORF">Pth03_11330</name>
</gene>
<feature type="DNA-binding region" description="OmpR/PhoB-type" evidence="5">
    <location>
        <begin position="1"/>
        <end position="98"/>
    </location>
</feature>
<feature type="domain" description="OmpR/PhoB-type" evidence="7">
    <location>
        <begin position="1"/>
        <end position="98"/>
    </location>
</feature>
<keyword evidence="9" id="KW-1185">Reference proteome</keyword>
<dbReference type="Proteomes" id="UP000605992">
    <property type="component" value="Unassembled WGS sequence"/>
</dbReference>
<dbReference type="SMART" id="SM01043">
    <property type="entry name" value="BTAD"/>
    <property type="match status" value="1"/>
</dbReference>
<evidence type="ECO:0000313" key="9">
    <source>
        <dbReference type="Proteomes" id="UP000605992"/>
    </source>
</evidence>
<dbReference type="SUPFAM" id="SSF48452">
    <property type="entry name" value="TPR-like"/>
    <property type="match status" value="1"/>
</dbReference>
<evidence type="ECO:0000256" key="4">
    <source>
        <dbReference type="ARBA" id="ARBA00023163"/>
    </source>
</evidence>
<keyword evidence="4" id="KW-0804">Transcription</keyword>
<evidence type="ECO:0000256" key="3">
    <source>
        <dbReference type="ARBA" id="ARBA00023125"/>
    </source>
</evidence>
<dbReference type="EMBL" id="BOOR01000007">
    <property type="protein sequence ID" value="GII52744.1"/>
    <property type="molecule type" value="Genomic_DNA"/>
</dbReference>
<dbReference type="InterPro" id="IPR051677">
    <property type="entry name" value="AfsR-DnrI-RedD_regulator"/>
</dbReference>
<proteinExistence type="inferred from homology"/>
<dbReference type="InterPro" id="IPR016032">
    <property type="entry name" value="Sig_transdc_resp-reg_C-effctor"/>
</dbReference>
<evidence type="ECO:0000313" key="8">
    <source>
        <dbReference type="EMBL" id="GII52744.1"/>
    </source>
</evidence>
<name>A0A8J3XU11_9ACTN</name>
<evidence type="ECO:0000256" key="1">
    <source>
        <dbReference type="ARBA" id="ARBA00005820"/>
    </source>
</evidence>
<organism evidence="8 9">
    <name type="scientific">Planotetraspora thailandica</name>
    <dbReference type="NCBI Taxonomy" id="487172"/>
    <lineage>
        <taxon>Bacteria</taxon>
        <taxon>Bacillati</taxon>
        <taxon>Actinomycetota</taxon>
        <taxon>Actinomycetes</taxon>
        <taxon>Streptosporangiales</taxon>
        <taxon>Streptosporangiaceae</taxon>
        <taxon>Planotetraspora</taxon>
    </lineage>
</organism>
<dbReference type="Pfam" id="PF03704">
    <property type="entry name" value="BTAD"/>
    <property type="match status" value="1"/>
</dbReference>
<evidence type="ECO:0000256" key="5">
    <source>
        <dbReference type="PROSITE-ProRule" id="PRU01091"/>
    </source>
</evidence>
<dbReference type="GO" id="GO:0003677">
    <property type="term" value="F:DNA binding"/>
    <property type="evidence" value="ECO:0007669"/>
    <property type="project" value="UniProtKB-UniRule"/>
</dbReference>
<dbReference type="InterPro" id="IPR036388">
    <property type="entry name" value="WH-like_DNA-bd_sf"/>
</dbReference>
<protein>
    <recommendedName>
        <fullName evidence="7">OmpR/PhoB-type domain-containing protein</fullName>
    </recommendedName>
</protein>
<dbReference type="Pfam" id="PF00486">
    <property type="entry name" value="Trans_reg_C"/>
    <property type="match status" value="1"/>
</dbReference>
<dbReference type="CDD" id="cd15831">
    <property type="entry name" value="BTAD"/>
    <property type="match status" value="1"/>
</dbReference>
<keyword evidence="3 5" id="KW-0238">DNA-binding</keyword>
<dbReference type="PANTHER" id="PTHR35807">
    <property type="entry name" value="TRANSCRIPTIONAL REGULATOR REDD-RELATED"/>
    <property type="match status" value="1"/>
</dbReference>
<evidence type="ECO:0000259" key="7">
    <source>
        <dbReference type="PROSITE" id="PS51755"/>
    </source>
</evidence>